<dbReference type="InterPro" id="IPR013976">
    <property type="entry name" value="HDOD"/>
</dbReference>
<dbReference type="AlphaFoldDB" id="A0A7C5X4M7"/>
<organism evidence="2">
    <name type="scientific">Thermocrinis ruber</name>
    <dbReference type="NCBI Taxonomy" id="75906"/>
    <lineage>
        <taxon>Bacteria</taxon>
        <taxon>Pseudomonadati</taxon>
        <taxon>Aquificota</taxon>
        <taxon>Aquificia</taxon>
        <taxon>Aquificales</taxon>
        <taxon>Aquificaceae</taxon>
        <taxon>Thermocrinis</taxon>
    </lineage>
</organism>
<dbReference type="SUPFAM" id="SSF109604">
    <property type="entry name" value="HD-domain/PDEase-like"/>
    <property type="match status" value="1"/>
</dbReference>
<dbReference type="Gene3D" id="1.10.3210.10">
    <property type="entry name" value="Hypothetical protein af1432"/>
    <property type="match status" value="1"/>
</dbReference>
<dbReference type="InterPro" id="IPR014408">
    <property type="entry name" value="dGMP_Pdiesterase_EAL/HD-GYP"/>
</dbReference>
<dbReference type="SUPFAM" id="SSF141868">
    <property type="entry name" value="EAL domain-like"/>
    <property type="match status" value="1"/>
</dbReference>
<reference evidence="2" key="1">
    <citation type="journal article" date="2020" name="mSystems">
        <title>Genome- and Community-Level Interaction Insights into Carbon Utilization and Element Cycling Functions of Hydrothermarchaeota in Hydrothermal Sediment.</title>
        <authorList>
            <person name="Zhou Z."/>
            <person name="Liu Y."/>
            <person name="Xu W."/>
            <person name="Pan J."/>
            <person name="Luo Z.H."/>
            <person name="Li M."/>
        </authorList>
    </citation>
    <scope>NUCLEOTIDE SEQUENCE [LARGE SCALE GENOMIC DNA]</scope>
    <source>
        <strain evidence="2">SpSt-114</strain>
    </source>
</reference>
<dbReference type="Pfam" id="PF08668">
    <property type="entry name" value="HDOD"/>
    <property type="match status" value="1"/>
</dbReference>
<comment type="caution">
    <text evidence="2">The sequence shown here is derived from an EMBL/GenBank/DDBJ whole genome shotgun (WGS) entry which is preliminary data.</text>
</comment>
<dbReference type="EMBL" id="DSAC01000067">
    <property type="protein sequence ID" value="HHO74054.1"/>
    <property type="molecule type" value="Genomic_DNA"/>
</dbReference>
<feature type="domain" description="HDOD" evidence="1">
    <location>
        <begin position="201"/>
        <end position="385"/>
    </location>
</feature>
<dbReference type="PANTHER" id="PTHR33525:SF4">
    <property type="entry name" value="CYCLIC DI-GMP PHOSPHODIESTERASE CDGJ"/>
    <property type="match status" value="1"/>
</dbReference>
<dbReference type="PANTHER" id="PTHR33525">
    <property type="match status" value="1"/>
</dbReference>
<sequence>MSFLIAKQPIFDREGRVIAYEVYLREKGNVLEYPKEVPYNRSAYIILQILTEHGIDRVGEGKRVMLNVSVDALLNKAFENLPPEKLIFELLKPQIQVGEVVIGQSLKSMNRFKEAGALFASHYELLEDERYQQFVEESFFVSVDFPRLNDRRIEQLKAKGKKIIVTKIETKEQYEEALKVGDFFEGNYLESPYILKEFEIAPYLKTTLLRLMSMVYSAQSTKEIAEFISYDVGLTAKLLRFVNSAYFSPIQEIRSVEQACSMLGLKNLRNFIFLLAMNDYIGVENPTLWKKSLVRALLAKSIAERIAPGLEDVAYLAGLFSLIDEILGVDKLSFLRDIHLDKLIIDAYTGENEKLKQILDIASQLEEKYSEMSALEDAYNDPSLINIEELTGIYRFDLFQMLKDAYEKADYIFNL</sequence>
<dbReference type="PIRSF" id="PIRSF003180">
    <property type="entry name" value="DiGMPpdiest_YuxH"/>
    <property type="match status" value="1"/>
</dbReference>
<accession>A0A7C5X4M7</accession>
<protein>
    <submittedName>
        <fullName evidence="2">HDOD domain-containing protein</fullName>
    </submittedName>
</protein>
<proteinExistence type="predicted"/>
<dbReference type="InterPro" id="IPR035919">
    <property type="entry name" value="EAL_sf"/>
</dbReference>
<gene>
    <name evidence="2" type="ORF">ENN04_05370</name>
</gene>
<dbReference type="InterPro" id="IPR052340">
    <property type="entry name" value="RNase_Y/CdgJ"/>
</dbReference>
<evidence type="ECO:0000259" key="1">
    <source>
        <dbReference type="PROSITE" id="PS51833"/>
    </source>
</evidence>
<evidence type="ECO:0000313" key="2">
    <source>
        <dbReference type="EMBL" id="HHO74054.1"/>
    </source>
</evidence>
<name>A0A7C5X4M7_9AQUI</name>
<dbReference type="PROSITE" id="PS51833">
    <property type="entry name" value="HDOD"/>
    <property type="match status" value="1"/>
</dbReference>